<protein>
    <submittedName>
        <fullName evidence="2">Uncharacterized protein</fullName>
    </submittedName>
</protein>
<organism evidence="3">
    <name type="scientific">Salpingoeca rosetta (strain ATCC 50818 / BSB-021)</name>
    <dbReference type="NCBI Taxonomy" id="946362"/>
    <lineage>
        <taxon>Eukaryota</taxon>
        <taxon>Choanoflagellata</taxon>
        <taxon>Craspedida</taxon>
        <taxon>Salpingoecidae</taxon>
        <taxon>Salpingoeca</taxon>
    </lineage>
</organism>
<dbReference type="InParanoid" id="F2URX1"/>
<reference evidence="2" key="1">
    <citation type="submission" date="2009-08" db="EMBL/GenBank/DDBJ databases">
        <title>Annotation of Salpingoeca rosetta.</title>
        <authorList>
            <consortium name="The Broad Institute Genome Sequencing Platform"/>
            <person name="Russ C."/>
            <person name="Cuomo C."/>
            <person name="Burger G."/>
            <person name="Gray M.W."/>
            <person name="Holland P.W.H."/>
            <person name="King N."/>
            <person name="Lang F.B.F."/>
            <person name="Roger A.J."/>
            <person name="Ruiz-Trillo I."/>
            <person name="Young S.K."/>
            <person name="Zeng Q."/>
            <person name="Gargeya S."/>
            <person name="Alvarado L."/>
            <person name="Berlin A."/>
            <person name="Chapman S.B."/>
            <person name="Chen Z."/>
            <person name="Freedman E."/>
            <person name="Gellesch M."/>
            <person name="Goldberg J."/>
            <person name="Griggs A."/>
            <person name="Gujja S."/>
            <person name="Heilman E."/>
            <person name="Heiman D."/>
            <person name="Howarth C."/>
            <person name="Mehta T."/>
            <person name="Neiman D."/>
            <person name="Pearson M."/>
            <person name="Roberts A."/>
            <person name="Saif S."/>
            <person name="Shea T."/>
            <person name="Shenoy N."/>
            <person name="Sisk P."/>
            <person name="Stolte C."/>
            <person name="Sykes S."/>
            <person name="White J."/>
            <person name="Yandava C."/>
            <person name="Haas B."/>
            <person name="Nusbaum C."/>
            <person name="Birren B."/>
        </authorList>
    </citation>
    <scope>NUCLEOTIDE SEQUENCE [LARGE SCALE GENOMIC DNA]</scope>
    <source>
        <strain evidence="2">ATCC 50818</strain>
    </source>
</reference>
<evidence type="ECO:0000313" key="2">
    <source>
        <dbReference type="EMBL" id="EGD80376.1"/>
    </source>
</evidence>
<dbReference type="Proteomes" id="UP000007799">
    <property type="component" value="Unassembled WGS sequence"/>
</dbReference>
<dbReference type="EMBL" id="GL832992">
    <property type="protein sequence ID" value="EGD80376.1"/>
    <property type="molecule type" value="Genomic_DNA"/>
</dbReference>
<sequence length="132" mass="14152">MGVRVNHPVGQPTNQPTNHRTAHNQRADVSILGGCLNDELCSHSDSHGSEGHTHIKTCRRTRQNTSGGVQTCVVKHAKAVPTTRRVARRLGRVVACKHQGASARAPTISTYPTVTAPATTRTRAANQPPPNN</sequence>
<feature type="region of interest" description="Disordered" evidence="1">
    <location>
        <begin position="1"/>
        <end position="22"/>
    </location>
</feature>
<accession>F2URX1</accession>
<name>F2URX1_SALR5</name>
<dbReference type="KEGG" id="sre:PTSG_13075"/>
<proteinExistence type="predicted"/>
<keyword evidence="3" id="KW-1185">Reference proteome</keyword>
<dbReference type="RefSeq" id="XP_004988166.1">
    <property type="nucleotide sequence ID" value="XM_004988109.1"/>
</dbReference>
<evidence type="ECO:0000313" key="3">
    <source>
        <dbReference type="Proteomes" id="UP000007799"/>
    </source>
</evidence>
<dbReference type="GeneID" id="16068692"/>
<gene>
    <name evidence="2" type="ORF">PTSG_13075</name>
</gene>
<dbReference type="AlphaFoldDB" id="F2URX1"/>
<evidence type="ECO:0000256" key="1">
    <source>
        <dbReference type="SAM" id="MobiDB-lite"/>
    </source>
</evidence>